<organism evidence="5">
    <name type="scientific">Diabrotica virgifera virgifera</name>
    <name type="common">western corn rootworm</name>
    <dbReference type="NCBI Taxonomy" id="50390"/>
    <lineage>
        <taxon>Eukaryota</taxon>
        <taxon>Metazoa</taxon>
        <taxon>Ecdysozoa</taxon>
        <taxon>Arthropoda</taxon>
        <taxon>Hexapoda</taxon>
        <taxon>Insecta</taxon>
        <taxon>Pterygota</taxon>
        <taxon>Neoptera</taxon>
        <taxon>Endopterygota</taxon>
        <taxon>Coleoptera</taxon>
        <taxon>Polyphaga</taxon>
        <taxon>Cucujiformia</taxon>
        <taxon>Chrysomeloidea</taxon>
        <taxon>Chrysomelidae</taxon>
        <taxon>Galerucinae</taxon>
        <taxon>Diabroticina</taxon>
        <taxon>Diabroticites</taxon>
        <taxon>Diabrotica</taxon>
    </lineage>
</organism>
<evidence type="ECO:0000256" key="3">
    <source>
        <dbReference type="ARBA" id="ARBA00023180"/>
    </source>
</evidence>
<dbReference type="Gene3D" id="3.40.50.1820">
    <property type="entry name" value="alpha/beta hydrolase"/>
    <property type="match status" value="1"/>
</dbReference>
<dbReference type="InterPro" id="IPR051093">
    <property type="entry name" value="Neuroligin/BSAL"/>
</dbReference>
<gene>
    <name evidence="5" type="primary">LOC114344366</name>
</gene>
<dbReference type="PANTHER" id="PTHR43903">
    <property type="entry name" value="NEUROLIGIN"/>
    <property type="match status" value="1"/>
</dbReference>
<dbReference type="Pfam" id="PF00135">
    <property type="entry name" value="COesterase"/>
    <property type="match status" value="1"/>
</dbReference>
<keyword evidence="3" id="KW-0325">Glycoprotein</keyword>
<name>A0A6P7GZV4_DIAVI</name>
<dbReference type="InterPro" id="IPR002018">
    <property type="entry name" value="CarbesteraseB"/>
</dbReference>
<reference evidence="5" key="1">
    <citation type="submission" date="2025-08" db="UniProtKB">
        <authorList>
            <consortium name="RefSeq"/>
        </authorList>
    </citation>
    <scope>IDENTIFICATION</scope>
    <source>
        <tissue evidence="5">Whole insect</tissue>
    </source>
</reference>
<evidence type="ECO:0000256" key="2">
    <source>
        <dbReference type="ARBA" id="ARBA00022729"/>
    </source>
</evidence>
<dbReference type="InterPro" id="IPR029058">
    <property type="entry name" value="AB_hydrolase_fold"/>
</dbReference>
<evidence type="ECO:0000256" key="1">
    <source>
        <dbReference type="ARBA" id="ARBA00005964"/>
    </source>
</evidence>
<keyword evidence="2" id="KW-0732">Signal</keyword>
<sequence length="168" mass="18068">MQAVDFGPACPQPARYTGATLGIRDVDEDCLYLNIFTPDMTEGTGHKYPVMIYIHGGDFIHGASNTFPGHIMATFYKVVVVSFNYRLGALGFLSTGDVNSPGNYGILDQAMAIKWVYDNAEHFNGDRDSITLFGPGAGAASAGLLMVAPQTSHIVTKVIAQVSKFTKI</sequence>
<dbReference type="RefSeq" id="XP_028151003.1">
    <property type="nucleotide sequence ID" value="XM_028295202.1"/>
</dbReference>
<evidence type="ECO:0000259" key="4">
    <source>
        <dbReference type="Pfam" id="PF00135"/>
    </source>
</evidence>
<feature type="domain" description="Carboxylesterase type B" evidence="4">
    <location>
        <begin position="2"/>
        <end position="161"/>
    </location>
</feature>
<evidence type="ECO:0000313" key="5">
    <source>
        <dbReference type="RefSeq" id="XP_028151003.1"/>
    </source>
</evidence>
<dbReference type="PROSITE" id="PS00941">
    <property type="entry name" value="CARBOXYLESTERASE_B_2"/>
    <property type="match status" value="1"/>
</dbReference>
<dbReference type="AlphaFoldDB" id="A0A6P7GZV4"/>
<dbReference type="InterPro" id="IPR019819">
    <property type="entry name" value="Carboxylesterase_B_CS"/>
</dbReference>
<accession>A0A6P7GZV4</accession>
<comment type="similarity">
    <text evidence="1">Belongs to the type-B carboxylesterase/lipase family.</text>
</comment>
<protein>
    <submittedName>
        <fullName evidence="5">Bile salt-activated lipase-like</fullName>
    </submittedName>
</protein>
<dbReference type="InParanoid" id="A0A6P7GZV4"/>
<proteinExistence type="inferred from homology"/>
<dbReference type="SUPFAM" id="SSF53474">
    <property type="entry name" value="alpha/beta-Hydrolases"/>
    <property type="match status" value="1"/>
</dbReference>